<sequence length="144" mass="16518">MTKEGKSKKGTIIGIIAGIISFVLAYYGVQQLFKTDFASELEKTALELNKQTPMQIDQFTRLDSASTKGKTNFIYHYTLVKIEKSEVNLDTVNKYIKSDIVDNVKNNPDLKIFRDNEITLDYKYYDKNGELSIEISVTPELYKQ</sequence>
<dbReference type="Gene3D" id="3.30.300.250">
    <property type="match status" value="1"/>
</dbReference>
<keyword evidence="1" id="KW-1133">Transmembrane helix</keyword>
<dbReference type="AlphaFoldDB" id="A0A285MT25"/>
<dbReference type="RefSeq" id="WP_097045831.1">
    <property type="nucleotide sequence ID" value="NZ_OBEH01000003.1"/>
</dbReference>
<keyword evidence="1" id="KW-0472">Membrane</keyword>
<proteinExistence type="predicted"/>
<evidence type="ECO:0000313" key="3">
    <source>
        <dbReference type="Proteomes" id="UP000219048"/>
    </source>
</evidence>
<keyword evidence="3" id="KW-1185">Reference proteome</keyword>
<organism evidence="2 3">
    <name type="scientific">Flagellimonas pacifica</name>
    <dbReference type="NCBI Taxonomy" id="1247520"/>
    <lineage>
        <taxon>Bacteria</taxon>
        <taxon>Pseudomonadati</taxon>
        <taxon>Bacteroidota</taxon>
        <taxon>Flavobacteriia</taxon>
        <taxon>Flavobacteriales</taxon>
        <taxon>Flavobacteriaceae</taxon>
        <taxon>Flagellimonas</taxon>
    </lineage>
</organism>
<feature type="transmembrane region" description="Helical" evidence="1">
    <location>
        <begin position="12"/>
        <end position="29"/>
    </location>
</feature>
<name>A0A285MT25_9FLAO</name>
<evidence type="ECO:0000313" key="2">
    <source>
        <dbReference type="EMBL" id="SNZ00359.1"/>
    </source>
</evidence>
<dbReference type="EMBL" id="OBEH01000003">
    <property type="protein sequence ID" value="SNZ00359.1"/>
    <property type="molecule type" value="Genomic_DNA"/>
</dbReference>
<protein>
    <submittedName>
        <fullName evidence="2">Uncharacterized protein</fullName>
    </submittedName>
</protein>
<dbReference type="Proteomes" id="UP000219048">
    <property type="component" value="Unassembled WGS sequence"/>
</dbReference>
<keyword evidence="1" id="KW-0812">Transmembrane</keyword>
<accession>A0A285MT25</accession>
<dbReference type="OrthoDB" id="965642at2"/>
<reference evidence="3" key="1">
    <citation type="submission" date="2017-09" db="EMBL/GenBank/DDBJ databases">
        <authorList>
            <person name="Varghese N."/>
            <person name="Submissions S."/>
        </authorList>
    </citation>
    <scope>NUCLEOTIDE SEQUENCE [LARGE SCALE GENOMIC DNA]</scope>
    <source>
        <strain evidence="3">DSM 25885</strain>
    </source>
</reference>
<gene>
    <name evidence="2" type="ORF">SAMN06265377_2181</name>
</gene>
<evidence type="ECO:0000256" key="1">
    <source>
        <dbReference type="SAM" id="Phobius"/>
    </source>
</evidence>